<name>A0A1C3Z0Y4_9BACT</name>
<protein>
    <recommendedName>
        <fullName evidence="3">DUF2625 domain-containing protein</fullName>
    </recommendedName>
</protein>
<dbReference type="STRING" id="1335309.GA0116948_101190"/>
<gene>
    <name evidence="1" type="ORF">GA0116948_101190</name>
</gene>
<dbReference type="AlphaFoldDB" id="A0A1C3Z0Y4"/>
<dbReference type="InterPro" id="IPR021239">
    <property type="entry name" value="DUF2625"/>
</dbReference>
<keyword evidence="2" id="KW-1185">Reference proteome</keyword>
<evidence type="ECO:0000313" key="1">
    <source>
        <dbReference type="EMBL" id="SCB75930.1"/>
    </source>
</evidence>
<dbReference type="Proteomes" id="UP000242818">
    <property type="component" value="Unassembled WGS sequence"/>
</dbReference>
<organism evidence="1 2">
    <name type="scientific">Chitinophaga costaii</name>
    <dbReference type="NCBI Taxonomy" id="1335309"/>
    <lineage>
        <taxon>Bacteria</taxon>
        <taxon>Pseudomonadati</taxon>
        <taxon>Bacteroidota</taxon>
        <taxon>Chitinophagia</taxon>
        <taxon>Chitinophagales</taxon>
        <taxon>Chitinophagaceae</taxon>
        <taxon>Chitinophaga</taxon>
    </lineage>
</organism>
<dbReference type="NCBIfam" id="NF008498">
    <property type="entry name" value="PRK11408.1-5"/>
    <property type="match status" value="1"/>
</dbReference>
<evidence type="ECO:0008006" key="3">
    <source>
        <dbReference type="Google" id="ProtNLM"/>
    </source>
</evidence>
<dbReference type="OrthoDB" id="1550811at2"/>
<evidence type="ECO:0000313" key="2">
    <source>
        <dbReference type="Proteomes" id="UP000242818"/>
    </source>
</evidence>
<dbReference type="RefSeq" id="WP_089708077.1">
    <property type="nucleotide sequence ID" value="NZ_FMAR01000001.1"/>
</dbReference>
<proteinExistence type="predicted"/>
<sequence length="226" mass="25033">MKSLETLVNTTEPGWPLVEKWIAAATNLVEVLPCDLGRAATALYQTQVSTRSPMGAIIYATGGILIDHGWLRILASGHERLHRSLPVWNLGKSFEHPGEAPGFLLVADDVMGGLFAINGGALGDDAGKLYYLAPDTMQWEAMDVTYSGFLNFCFNGNLAKFYQNLRWPGWEVAVAALDGDTVFNCFPFLWTKEGKDITQVTRRPMLAEDQYQLNMELRKQMGGQVT</sequence>
<reference evidence="1 2" key="1">
    <citation type="submission" date="2016-08" db="EMBL/GenBank/DDBJ databases">
        <authorList>
            <person name="Seilhamer J.J."/>
        </authorList>
    </citation>
    <scope>NUCLEOTIDE SEQUENCE [LARGE SCALE GENOMIC DNA]</scope>
    <source>
        <strain evidence="1 2">A37T2</strain>
    </source>
</reference>
<dbReference type="EMBL" id="FMAR01000001">
    <property type="protein sequence ID" value="SCB75930.1"/>
    <property type="molecule type" value="Genomic_DNA"/>
</dbReference>
<accession>A0A1C3Z0Y4</accession>
<dbReference type="Pfam" id="PF10946">
    <property type="entry name" value="DUF2625"/>
    <property type="match status" value="1"/>
</dbReference>